<accession>A0ABN4BMQ1</accession>
<organism evidence="1 2">
    <name type="scientific">Mycoplasma ovis str. Michigan</name>
    <dbReference type="NCBI Taxonomy" id="1415773"/>
    <lineage>
        <taxon>Bacteria</taxon>
        <taxon>Bacillati</taxon>
        <taxon>Mycoplasmatota</taxon>
        <taxon>Mollicutes</taxon>
        <taxon>Mycoplasmataceae</taxon>
        <taxon>Mycoplasma</taxon>
    </lineage>
</organism>
<reference evidence="1 2" key="1">
    <citation type="journal article" date="2014" name="Genome Announc.">
        <title>Complete Genome Sequence of Mycoplasma ovis Strain Michigan, a Hemoplasma of Sheep with Two Distinct 16S rRNA Genes.</title>
        <authorList>
            <person name="Deshuillers P.L."/>
            <person name="Santos A.P."/>
            <person name="do Nascimento N.C."/>
            <person name="Hampel J.A."/>
            <person name="Bergin I.L."/>
            <person name="Dyson M.C."/>
            <person name="Messick J.B."/>
        </authorList>
    </citation>
    <scope>NUCLEOTIDE SEQUENCE [LARGE SCALE GENOMIC DNA]</scope>
    <source>
        <strain evidence="1 2">Michigan</strain>
    </source>
</reference>
<keyword evidence="2" id="KW-1185">Reference proteome</keyword>
<dbReference type="EMBL" id="CP006935">
    <property type="protein sequence ID" value="AHC40581.1"/>
    <property type="molecule type" value="Genomic_DNA"/>
</dbReference>
<protein>
    <submittedName>
        <fullName evidence="1">Uncharacterized protein</fullName>
    </submittedName>
</protein>
<proteinExistence type="predicted"/>
<name>A0ABN4BMQ1_9MOLU</name>
<dbReference type="Proteomes" id="UP000018745">
    <property type="component" value="Chromosome"/>
</dbReference>
<sequence>MSKKYVDILGTQVDKLENLNSLDLKQKCKFETQEKTFPKLICDKYSQELRYRQYYLIPQIVSK</sequence>
<gene>
    <name evidence="1" type="ORF">OVS_04270</name>
</gene>
<evidence type="ECO:0000313" key="2">
    <source>
        <dbReference type="Proteomes" id="UP000018745"/>
    </source>
</evidence>
<dbReference type="RefSeq" id="WP_024071610.1">
    <property type="nucleotide sequence ID" value="NC_023062.1"/>
</dbReference>
<evidence type="ECO:0000313" key="1">
    <source>
        <dbReference type="EMBL" id="AHC40581.1"/>
    </source>
</evidence>